<dbReference type="GO" id="GO:0005669">
    <property type="term" value="C:transcription factor TFIID complex"/>
    <property type="evidence" value="ECO:0007669"/>
    <property type="project" value="InterPro"/>
</dbReference>
<evidence type="ECO:0000256" key="6">
    <source>
        <dbReference type="SAM" id="Coils"/>
    </source>
</evidence>
<feature type="domain" description="Transcription initiation factor TFIID component TAF4 C-terminal" evidence="8">
    <location>
        <begin position="789"/>
        <end position="1032"/>
    </location>
</feature>
<dbReference type="Pfam" id="PF05236">
    <property type="entry name" value="TAF4"/>
    <property type="match status" value="1"/>
</dbReference>
<evidence type="ECO:0000256" key="7">
    <source>
        <dbReference type="SAM" id="MobiDB-lite"/>
    </source>
</evidence>
<evidence type="ECO:0000256" key="2">
    <source>
        <dbReference type="ARBA" id="ARBA00006178"/>
    </source>
</evidence>
<organism evidence="9 10">
    <name type="scientific">Aedes aegypti</name>
    <name type="common">Yellowfever mosquito</name>
    <name type="synonym">Culex aegypti</name>
    <dbReference type="NCBI Taxonomy" id="7159"/>
    <lineage>
        <taxon>Eukaryota</taxon>
        <taxon>Metazoa</taxon>
        <taxon>Ecdysozoa</taxon>
        <taxon>Arthropoda</taxon>
        <taxon>Hexapoda</taxon>
        <taxon>Insecta</taxon>
        <taxon>Pterygota</taxon>
        <taxon>Neoptera</taxon>
        <taxon>Endopterygota</taxon>
        <taxon>Diptera</taxon>
        <taxon>Nematocera</taxon>
        <taxon>Culicoidea</taxon>
        <taxon>Culicidae</taxon>
        <taxon>Culicinae</taxon>
        <taxon>Aedini</taxon>
        <taxon>Aedes</taxon>
        <taxon>Stegomyia</taxon>
    </lineage>
</organism>
<dbReference type="GO" id="GO:0006367">
    <property type="term" value="P:transcription initiation at RNA polymerase II promoter"/>
    <property type="evidence" value="ECO:0007669"/>
    <property type="project" value="TreeGrafter"/>
</dbReference>
<evidence type="ECO:0000256" key="1">
    <source>
        <dbReference type="ARBA" id="ARBA00004123"/>
    </source>
</evidence>
<dbReference type="InterPro" id="IPR045144">
    <property type="entry name" value="TAF4"/>
</dbReference>
<evidence type="ECO:0000256" key="5">
    <source>
        <dbReference type="ARBA" id="ARBA00023242"/>
    </source>
</evidence>
<proteinExistence type="inferred from homology"/>
<dbReference type="GO" id="GO:0046982">
    <property type="term" value="F:protein heterodimerization activity"/>
    <property type="evidence" value="ECO:0007669"/>
    <property type="project" value="InterPro"/>
</dbReference>
<dbReference type="GO" id="GO:0016251">
    <property type="term" value="F:RNA polymerase II general transcription initiation factor activity"/>
    <property type="evidence" value="ECO:0007669"/>
    <property type="project" value="TreeGrafter"/>
</dbReference>
<reference evidence="9" key="2">
    <citation type="submission" date="2020-05" db="UniProtKB">
        <authorList>
            <consortium name="EnsemblMetazoa"/>
        </authorList>
    </citation>
    <scope>IDENTIFICATION</scope>
    <source>
        <strain evidence="9">LVP_AGWG</strain>
    </source>
</reference>
<dbReference type="EnsemblMetazoa" id="AAEL026846-RJ">
    <property type="protein sequence ID" value="AAEL026846-PJ"/>
    <property type="gene ID" value="AAEL026846"/>
</dbReference>
<accession>A0A6I8U9L1</accession>
<dbReference type="Proteomes" id="UP000008820">
    <property type="component" value="Chromosome 2"/>
</dbReference>
<keyword evidence="10" id="KW-1185">Reference proteome</keyword>
<feature type="region of interest" description="Disordered" evidence="7">
    <location>
        <begin position="704"/>
        <end position="768"/>
    </location>
</feature>
<dbReference type="FunFam" id="1.10.20.10:FF:000015">
    <property type="entry name" value="Transcription initiation factor TFIID subunit 4B"/>
    <property type="match status" value="1"/>
</dbReference>
<dbReference type="PANTHER" id="PTHR15138">
    <property type="entry name" value="TRANSCRIPTION INITIATION FACTOR TFIID SUBUNIT 4"/>
    <property type="match status" value="1"/>
</dbReference>
<reference evidence="9 10" key="1">
    <citation type="submission" date="2017-06" db="EMBL/GenBank/DDBJ databases">
        <title>Aedes aegypti genome working group (AGWG) sequencing and assembly.</title>
        <authorList>
            <consortium name="Aedes aegypti Genome Working Group (AGWG)"/>
            <person name="Matthews B.J."/>
        </authorList>
    </citation>
    <scope>NUCLEOTIDE SEQUENCE [LARGE SCALE GENOMIC DNA]</scope>
    <source>
        <strain evidence="9 10">LVP_AGWG</strain>
    </source>
</reference>
<dbReference type="PANTHER" id="PTHR15138:SF14">
    <property type="entry name" value="TRANSCRIPTION INITIATION FACTOR TFIID SUBUNIT 4"/>
    <property type="match status" value="1"/>
</dbReference>
<dbReference type="CDD" id="cd08045">
    <property type="entry name" value="HFD_TAF4"/>
    <property type="match status" value="1"/>
</dbReference>
<dbReference type="OrthoDB" id="21060at2759"/>
<keyword evidence="5" id="KW-0539">Nucleus</keyword>
<evidence type="ECO:0000256" key="4">
    <source>
        <dbReference type="ARBA" id="ARBA00023163"/>
    </source>
</evidence>
<keyword evidence="3" id="KW-0805">Transcription regulation</keyword>
<evidence type="ECO:0000313" key="9">
    <source>
        <dbReference type="EnsemblMetazoa" id="AAEL026846-PJ"/>
    </source>
</evidence>
<protein>
    <recommendedName>
        <fullName evidence="8">Transcription initiation factor TFIID component TAF4 C-terminal domain-containing protein</fullName>
    </recommendedName>
</protein>
<dbReference type="Gene3D" id="1.10.20.10">
    <property type="entry name" value="Histone, subunit A"/>
    <property type="match status" value="1"/>
</dbReference>
<feature type="compositionally biased region" description="Low complexity" evidence="7">
    <location>
        <begin position="704"/>
        <end position="740"/>
    </location>
</feature>
<comment type="similarity">
    <text evidence="2">Belongs to the TAF4 family.</text>
</comment>
<dbReference type="InterPro" id="IPR007900">
    <property type="entry name" value="TAF4_C"/>
</dbReference>
<evidence type="ECO:0000259" key="8">
    <source>
        <dbReference type="Pfam" id="PF05236"/>
    </source>
</evidence>
<dbReference type="AlphaFoldDB" id="A0A6I8U9L1"/>
<comment type="subcellular location">
    <subcellularLocation>
        <location evidence="1">Nucleus</location>
    </subcellularLocation>
</comment>
<keyword evidence="4" id="KW-0804">Transcription</keyword>
<dbReference type="SUPFAM" id="SSF47113">
    <property type="entry name" value="Histone-fold"/>
    <property type="match status" value="1"/>
</dbReference>
<feature type="coiled-coil region" evidence="6">
    <location>
        <begin position="897"/>
        <end position="963"/>
    </location>
</feature>
<name>A0A6I8U9L1_AEDAE</name>
<dbReference type="GO" id="GO:0003677">
    <property type="term" value="F:DNA binding"/>
    <property type="evidence" value="ECO:0007669"/>
    <property type="project" value="TreeGrafter"/>
</dbReference>
<dbReference type="InterPro" id="IPR009072">
    <property type="entry name" value="Histone-fold"/>
</dbReference>
<gene>
    <name evidence="9" type="primary">5579867</name>
</gene>
<keyword evidence="6" id="KW-0175">Coiled coil</keyword>
<evidence type="ECO:0000256" key="3">
    <source>
        <dbReference type="ARBA" id="ARBA00023015"/>
    </source>
</evidence>
<evidence type="ECO:0000313" key="10">
    <source>
        <dbReference type="Proteomes" id="UP000008820"/>
    </source>
</evidence>
<sequence>MASANFLEEALKSDVDESAVSAIVGTLENQLDQSSTTQVQQVAKNFECGNGGNSINSAIVSNGGTTPIYSAVQQQKHSNHGVANGEIVSNVMNSSSNNNNNNNNNNSKTFIISTSGGQNVINSAGSGAATVVVGKNITVSTNSGGIQPSSTPPALISTVPTVSSSSGINIISNQIVVSAGGPPPPPFHVTTNSISTLNNNNTTIQHQTNMPKNEPVKLVYPAHGGGAGTPNTQAVLNMNNNRVTLTSTALPNGTISLSQAPQLIQTGATGKTTIQATTGGQPGGPGQPQTLIIKNQQTGAVMNSGAPGIVTMSKPINNQATQNIVGLPAGVQIVNVRPGAPPTQQQAQQKTVAAVSPRVVIGSQQIVSTRPPNANAITLSALQGQPGSTLLLKNEQGQFQLLRIGPAPTGAQITPANITATTGTNQTIRLQTVPAAQIRPVTQTIVTQNSMVGQTQIRMLTTQSGATTVPRIGQTTIRPAAPVRIQAPLHQQPQHTVTTVASGPRQITAQQIRPNATATVGHTTIVQTSQQLPQTISTTPPALLPIRAPAGTAITRTPATLQIRATTPTIVSRQTAATNNTTVTTKTIRSQTPAVVSVAAAAAAAAAAASGSTATQVKQVTAISNSNVVVAASTPSTAPGLVVTGTQPLPALALSSSAVATLNNASNSNSSTSLISTSIPSTTTVVVSTAPSISTAITSSITSNNSSASQVTTASTSSSSTTVTTSSSKSSSGSKSQGSSAGTKKKANASAAVSSVDPNDPTAAKKAASMQSSFYQHHVSSSMYGDDDINDVAAMGGVNLAEETQRILGSTEFVGTQIRSCKDEIFLHMSALQAKIRGIVARHGLEEPSSEVAVLISHACQERLKNIVEKLAVVAEHRIDIIKVDPRYEVTKDVRGQIKFLEELDKAEQKRHEEQEREMLMRAAKSRSKTEDPEQAKLKAKAKEMQRAEMEELRQRDANLTALQAIGPRKKPKLEEGATTTVTPGASGVGVGVSGKTATPLRPRIKRVNLRDMLFYLEQEKESCRSQMLYKAYLK</sequence>